<proteinExistence type="predicted"/>
<protein>
    <submittedName>
        <fullName evidence="1">Uncharacterized protein</fullName>
    </submittedName>
</protein>
<gene>
    <name evidence="1" type="ORF">KIPB_016583</name>
</gene>
<evidence type="ECO:0000313" key="1">
    <source>
        <dbReference type="EMBL" id="GCA65219.1"/>
    </source>
</evidence>
<dbReference type="AlphaFoldDB" id="A0A391P5X6"/>
<dbReference type="Proteomes" id="UP000265618">
    <property type="component" value="Unassembled WGS sequence"/>
</dbReference>
<dbReference type="EMBL" id="BDIP01010248">
    <property type="protein sequence ID" value="GCA65219.1"/>
    <property type="molecule type" value="Genomic_DNA"/>
</dbReference>
<sequence>PPVGVAGRGSSHLEGLGFLFDIEGEGGHLF</sequence>
<evidence type="ECO:0000313" key="2">
    <source>
        <dbReference type="Proteomes" id="UP000265618"/>
    </source>
</evidence>
<accession>A0A391P5X6</accession>
<keyword evidence="2" id="KW-1185">Reference proteome</keyword>
<organism evidence="1 2">
    <name type="scientific">Kipferlia bialata</name>
    <dbReference type="NCBI Taxonomy" id="797122"/>
    <lineage>
        <taxon>Eukaryota</taxon>
        <taxon>Metamonada</taxon>
        <taxon>Carpediemonas-like organisms</taxon>
        <taxon>Kipferlia</taxon>
    </lineage>
</organism>
<comment type="caution">
    <text evidence="1">The sequence shown here is derived from an EMBL/GenBank/DDBJ whole genome shotgun (WGS) entry which is preliminary data.</text>
</comment>
<feature type="non-terminal residue" evidence="1">
    <location>
        <position position="1"/>
    </location>
</feature>
<name>A0A391P5X6_9EUKA</name>
<reference evidence="1 2" key="1">
    <citation type="journal article" date="2018" name="PLoS ONE">
        <title>The draft genome of Kipferlia bialata reveals reductive genome evolution in fornicate parasites.</title>
        <authorList>
            <person name="Tanifuji G."/>
            <person name="Takabayashi S."/>
            <person name="Kume K."/>
            <person name="Takagi M."/>
            <person name="Nakayama T."/>
            <person name="Kamikawa R."/>
            <person name="Inagaki Y."/>
            <person name="Hashimoto T."/>
        </authorList>
    </citation>
    <scope>NUCLEOTIDE SEQUENCE [LARGE SCALE GENOMIC DNA]</scope>
    <source>
        <strain evidence="1">NY0173</strain>
    </source>
</reference>